<comment type="caution">
    <text evidence="2">The sequence shown here is derived from an EMBL/GenBank/DDBJ whole genome shotgun (WGS) entry which is preliminary data.</text>
</comment>
<name>A0ABV5S455_9ACTN</name>
<feature type="domain" description="SnoaL-like" evidence="1">
    <location>
        <begin position="25"/>
        <end position="128"/>
    </location>
</feature>
<dbReference type="SUPFAM" id="SSF54427">
    <property type="entry name" value="NTF2-like"/>
    <property type="match status" value="1"/>
</dbReference>
<dbReference type="InterPro" id="IPR011944">
    <property type="entry name" value="Steroid_delta5-4_isomerase"/>
</dbReference>
<dbReference type="Pfam" id="PF12680">
    <property type="entry name" value="SnoaL_2"/>
    <property type="match status" value="1"/>
</dbReference>
<organism evidence="2 3">
    <name type="scientific">Nonomuraea helvata</name>
    <dbReference type="NCBI Taxonomy" id="37484"/>
    <lineage>
        <taxon>Bacteria</taxon>
        <taxon>Bacillati</taxon>
        <taxon>Actinomycetota</taxon>
        <taxon>Actinomycetes</taxon>
        <taxon>Streptosporangiales</taxon>
        <taxon>Streptosporangiaceae</taxon>
        <taxon>Nonomuraea</taxon>
    </lineage>
</organism>
<dbReference type="RefSeq" id="WP_344984343.1">
    <property type="nucleotide sequence ID" value="NZ_BAAAXV010000001.1"/>
</dbReference>
<dbReference type="Proteomes" id="UP001589532">
    <property type="component" value="Unassembled WGS sequence"/>
</dbReference>
<reference evidence="2 3" key="1">
    <citation type="submission" date="2024-09" db="EMBL/GenBank/DDBJ databases">
        <authorList>
            <person name="Sun Q."/>
            <person name="Mori K."/>
        </authorList>
    </citation>
    <scope>NUCLEOTIDE SEQUENCE [LARGE SCALE GENOMIC DNA]</scope>
    <source>
        <strain evidence="2 3">JCM 3143</strain>
    </source>
</reference>
<proteinExistence type="predicted"/>
<evidence type="ECO:0000259" key="1">
    <source>
        <dbReference type="Pfam" id="PF12680"/>
    </source>
</evidence>
<dbReference type="NCBIfam" id="TIGR02246">
    <property type="entry name" value="SgcJ/EcaC family oxidoreductase"/>
    <property type="match status" value="1"/>
</dbReference>
<protein>
    <submittedName>
        <fullName evidence="2">SgcJ/EcaC family oxidoreductase</fullName>
    </submittedName>
</protein>
<evidence type="ECO:0000313" key="2">
    <source>
        <dbReference type="EMBL" id="MFB9625794.1"/>
    </source>
</evidence>
<dbReference type="Gene3D" id="3.10.450.50">
    <property type="match status" value="1"/>
</dbReference>
<dbReference type="EMBL" id="JBHMBW010000019">
    <property type="protein sequence ID" value="MFB9625794.1"/>
    <property type="molecule type" value="Genomic_DNA"/>
</dbReference>
<sequence>MSITDQTTPAITDADKAAVAGLTARIVAAWARHDASAFAGVFTEDGTMILPGVFRKGKEEIRAFMATAFETSYKGTRVTGTPIDLRFLGDRVAVLLTQGGILGPSETAVAEERAVRATWLAVKQDGEWRLAAYQNTPRN</sequence>
<dbReference type="InterPro" id="IPR037401">
    <property type="entry name" value="SnoaL-like"/>
</dbReference>
<keyword evidence="3" id="KW-1185">Reference proteome</keyword>
<gene>
    <name evidence="2" type="ORF">ACFFSA_22145</name>
</gene>
<accession>A0ABV5S455</accession>
<evidence type="ECO:0000313" key="3">
    <source>
        <dbReference type="Proteomes" id="UP001589532"/>
    </source>
</evidence>
<dbReference type="InterPro" id="IPR032710">
    <property type="entry name" value="NTF2-like_dom_sf"/>
</dbReference>